<evidence type="ECO:0000256" key="11">
    <source>
        <dbReference type="ARBA" id="ARBA00023180"/>
    </source>
</evidence>
<keyword evidence="4 13" id="KW-1003">Cell membrane</keyword>
<feature type="transmembrane region" description="Helical" evidence="13">
    <location>
        <begin position="135"/>
        <end position="157"/>
    </location>
</feature>
<keyword evidence="7 13" id="KW-1133">Transmembrane helix</keyword>
<dbReference type="GO" id="GO:0005886">
    <property type="term" value="C:plasma membrane"/>
    <property type="evidence" value="ECO:0007669"/>
    <property type="project" value="UniProtKB-SubCell"/>
</dbReference>
<keyword evidence="15" id="KW-1185">Reference proteome</keyword>
<gene>
    <name evidence="16" type="primary">LOC110312134</name>
</gene>
<proteinExistence type="inferred from homology"/>
<dbReference type="Gene3D" id="1.20.1070.10">
    <property type="entry name" value="Rhodopsin 7-helix transmembrane proteins"/>
    <property type="match status" value="1"/>
</dbReference>
<keyword evidence="12 13" id="KW-0807">Transducer</keyword>
<dbReference type="AlphaFoldDB" id="A0A6P5REH4"/>
<reference evidence="16" key="1">
    <citation type="submission" date="2025-08" db="UniProtKB">
        <authorList>
            <consortium name="RefSeq"/>
        </authorList>
    </citation>
    <scope>IDENTIFICATION</scope>
</reference>
<evidence type="ECO:0000313" key="15">
    <source>
        <dbReference type="Proteomes" id="UP000515126"/>
    </source>
</evidence>
<comment type="subcellular location">
    <subcellularLocation>
        <location evidence="2 13">Cell membrane</location>
        <topology evidence="2 13">Multi-pass membrane protein</topology>
    </subcellularLocation>
</comment>
<evidence type="ECO:0000256" key="7">
    <source>
        <dbReference type="ARBA" id="ARBA00022989"/>
    </source>
</evidence>
<evidence type="ECO:0000256" key="10">
    <source>
        <dbReference type="ARBA" id="ARBA00023170"/>
    </source>
</evidence>
<dbReference type="InterPro" id="IPR017452">
    <property type="entry name" value="GPCR_Rhodpsn_7TM"/>
</dbReference>
<dbReference type="GO" id="GO:0019236">
    <property type="term" value="P:response to pheromone"/>
    <property type="evidence" value="ECO:0007669"/>
    <property type="project" value="UniProtKB-KW"/>
</dbReference>
<dbReference type="FunFam" id="1.20.1070.10:FF:000033">
    <property type="entry name" value="Vomeronasal type-1 receptor"/>
    <property type="match status" value="1"/>
</dbReference>
<evidence type="ECO:0000256" key="1">
    <source>
        <dbReference type="ARBA" id="ARBA00003878"/>
    </source>
</evidence>
<keyword evidence="10 13" id="KW-0675">Receptor</keyword>
<evidence type="ECO:0000256" key="9">
    <source>
        <dbReference type="ARBA" id="ARBA00023136"/>
    </source>
</evidence>
<feature type="transmembrane region" description="Helical" evidence="13">
    <location>
        <begin position="271"/>
        <end position="291"/>
    </location>
</feature>
<evidence type="ECO:0000256" key="4">
    <source>
        <dbReference type="ARBA" id="ARBA00022475"/>
    </source>
</evidence>
<evidence type="ECO:0000259" key="14">
    <source>
        <dbReference type="PROSITE" id="PS50262"/>
    </source>
</evidence>
<feature type="transmembrane region" description="Helical" evidence="13">
    <location>
        <begin position="50"/>
        <end position="69"/>
    </location>
</feature>
<evidence type="ECO:0000256" key="5">
    <source>
        <dbReference type="ARBA" id="ARBA00022507"/>
    </source>
</evidence>
<dbReference type="GO" id="GO:0007606">
    <property type="term" value="P:sensory perception of chemical stimulus"/>
    <property type="evidence" value="ECO:0007669"/>
    <property type="project" value="UniProtKB-ARBA"/>
</dbReference>
<keyword evidence="11" id="KW-0325">Glycoprotein</keyword>
<dbReference type="PRINTS" id="PR01534">
    <property type="entry name" value="VOMERONASL1R"/>
</dbReference>
<dbReference type="PANTHER" id="PTHR24062">
    <property type="entry name" value="VOMERONASAL TYPE-1 RECEPTOR"/>
    <property type="match status" value="1"/>
</dbReference>
<accession>A0A6P5REH4</accession>
<keyword evidence="6 13" id="KW-0812">Transmembrane</keyword>
<evidence type="ECO:0000256" key="6">
    <source>
        <dbReference type="ARBA" id="ARBA00022692"/>
    </source>
</evidence>
<dbReference type="InterPro" id="IPR004072">
    <property type="entry name" value="Vmron_rcpt_1"/>
</dbReference>
<keyword evidence="9 13" id="KW-0472">Membrane</keyword>
<dbReference type="SUPFAM" id="SSF81321">
    <property type="entry name" value="Family A G protein-coupled receptor-like"/>
    <property type="match status" value="1"/>
</dbReference>
<feature type="domain" description="G-protein coupled receptors family 1 profile" evidence="14">
    <location>
        <begin position="29"/>
        <end position="291"/>
    </location>
</feature>
<dbReference type="Pfam" id="PF03402">
    <property type="entry name" value="V1R"/>
    <property type="match status" value="1"/>
</dbReference>
<feature type="transmembrane region" description="Helical" evidence="13">
    <location>
        <begin position="189"/>
        <end position="213"/>
    </location>
</feature>
<protein>
    <recommendedName>
        <fullName evidence="13">Vomeronasal type-1 receptor</fullName>
    </recommendedName>
</protein>
<dbReference type="GeneID" id="110312134"/>
<comment type="function">
    <text evidence="1">Putative pheromone receptor.</text>
</comment>
<evidence type="ECO:0000256" key="3">
    <source>
        <dbReference type="ARBA" id="ARBA00010663"/>
    </source>
</evidence>
<name>A0A6P5REH4_MUSCR</name>
<keyword evidence="5 13" id="KW-0589">Pheromone response</keyword>
<dbReference type="Proteomes" id="UP000515126">
    <property type="component" value="Chromosome 17"/>
</dbReference>
<dbReference type="RefSeq" id="XP_021041339.1">
    <property type="nucleotide sequence ID" value="XM_021185680.1"/>
</dbReference>
<dbReference type="PROSITE" id="PS50262">
    <property type="entry name" value="G_PROTEIN_RECEP_F1_2"/>
    <property type="match status" value="1"/>
</dbReference>
<feature type="transmembrane region" description="Helical" evidence="13">
    <location>
        <begin position="12"/>
        <end position="38"/>
    </location>
</feature>
<evidence type="ECO:0000313" key="16">
    <source>
        <dbReference type="RefSeq" id="XP_021041339.1"/>
    </source>
</evidence>
<evidence type="ECO:0000256" key="12">
    <source>
        <dbReference type="ARBA" id="ARBA00023224"/>
    </source>
</evidence>
<comment type="similarity">
    <text evidence="3 13">Belongs to the G-protein coupled receptor 1 family.</text>
</comment>
<evidence type="ECO:0000256" key="8">
    <source>
        <dbReference type="ARBA" id="ARBA00023040"/>
    </source>
</evidence>
<sequence>MVNDRMDSKNLAMFVILILQCSVGILKNICLLSYYLMLHYNKHTLKQIDLIFMNMFIANFFIIFSRIVLQTMETFGMELFFNVFVCKFPMYTERVGRSVSIGTICLLSVFQAITISPSDSCLNGLKVKVPKYISLSIFLCWVLFLGLNMISPMYVYIKWNSNNVTYKRTSNYCFSLGHDEFSGPMITTFFVFPEVLFAILIVWSGSLMVIILYRHKQRVQHIHCTYAPTRTSHESRATKNILVLVSLFIGFYSLSSILHTCVALFCGAGWWLINITVIIHLCFPTLGPFIVTPDTALPRFSLSWIRNTERT</sequence>
<dbReference type="GO" id="GO:0016503">
    <property type="term" value="F:pheromone receptor activity"/>
    <property type="evidence" value="ECO:0007669"/>
    <property type="project" value="InterPro"/>
</dbReference>
<organism evidence="15 16">
    <name type="scientific">Mus caroli</name>
    <name type="common">Ryukyu mouse</name>
    <name type="synonym">Ricefield mouse</name>
    <dbReference type="NCBI Taxonomy" id="10089"/>
    <lineage>
        <taxon>Eukaryota</taxon>
        <taxon>Metazoa</taxon>
        <taxon>Chordata</taxon>
        <taxon>Craniata</taxon>
        <taxon>Vertebrata</taxon>
        <taxon>Euteleostomi</taxon>
        <taxon>Mammalia</taxon>
        <taxon>Eutheria</taxon>
        <taxon>Euarchontoglires</taxon>
        <taxon>Glires</taxon>
        <taxon>Rodentia</taxon>
        <taxon>Myomorpha</taxon>
        <taxon>Muroidea</taxon>
        <taxon>Muridae</taxon>
        <taxon>Murinae</taxon>
        <taxon>Mus</taxon>
        <taxon>Mus</taxon>
    </lineage>
</organism>
<evidence type="ECO:0000256" key="2">
    <source>
        <dbReference type="ARBA" id="ARBA00004651"/>
    </source>
</evidence>
<dbReference type="KEGG" id="mcal:110312134"/>
<evidence type="ECO:0000256" key="13">
    <source>
        <dbReference type="RuleBase" id="RU364061"/>
    </source>
</evidence>
<keyword evidence="8 13" id="KW-0297">G-protein coupled receptor</keyword>
<feature type="transmembrane region" description="Helical" evidence="13">
    <location>
        <begin position="241"/>
        <end position="265"/>
    </location>
</feature>